<organism evidence="1 2">
    <name type="scientific">Dendrobium nobile</name>
    <name type="common">Orchid</name>
    <dbReference type="NCBI Taxonomy" id="94219"/>
    <lineage>
        <taxon>Eukaryota</taxon>
        <taxon>Viridiplantae</taxon>
        <taxon>Streptophyta</taxon>
        <taxon>Embryophyta</taxon>
        <taxon>Tracheophyta</taxon>
        <taxon>Spermatophyta</taxon>
        <taxon>Magnoliopsida</taxon>
        <taxon>Liliopsida</taxon>
        <taxon>Asparagales</taxon>
        <taxon>Orchidaceae</taxon>
        <taxon>Epidendroideae</taxon>
        <taxon>Malaxideae</taxon>
        <taxon>Dendrobiinae</taxon>
        <taxon>Dendrobium</taxon>
    </lineage>
</organism>
<proteinExistence type="predicted"/>
<dbReference type="EMBL" id="JAGYWB010000013">
    <property type="protein sequence ID" value="KAI0500120.1"/>
    <property type="molecule type" value="Genomic_DNA"/>
</dbReference>
<accession>A0A8T3AVG6</accession>
<sequence length="64" mass="7192">MAYFVSSLGTIVKELSSPGGGSYRLIINIFHFTMMRPIFCGNVEYDARQSEIERLSADMEGLIE</sequence>
<dbReference type="Proteomes" id="UP000829196">
    <property type="component" value="Unassembled WGS sequence"/>
</dbReference>
<gene>
    <name evidence="1" type="ORF">KFK09_018329</name>
</gene>
<protein>
    <submittedName>
        <fullName evidence="1">Uncharacterized protein</fullName>
    </submittedName>
</protein>
<keyword evidence="2" id="KW-1185">Reference proteome</keyword>
<dbReference type="AlphaFoldDB" id="A0A8T3AVG6"/>
<reference evidence="1" key="1">
    <citation type="journal article" date="2022" name="Front. Genet.">
        <title>Chromosome-Scale Assembly of the Dendrobium nobile Genome Provides Insights Into the Molecular Mechanism of the Biosynthesis of the Medicinal Active Ingredient of Dendrobium.</title>
        <authorList>
            <person name="Xu Q."/>
            <person name="Niu S.-C."/>
            <person name="Li K.-L."/>
            <person name="Zheng P.-J."/>
            <person name="Zhang X.-J."/>
            <person name="Jia Y."/>
            <person name="Liu Y."/>
            <person name="Niu Y.-X."/>
            <person name="Yu L.-H."/>
            <person name="Chen D.-F."/>
            <person name="Zhang G.-Q."/>
        </authorList>
    </citation>
    <scope>NUCLEOTIDE SEQUENCE</scope>
    <source>
        <tissue evidence="1">Leaf</tissue>
    </source>
</reference>
<comment type="caution">
    <text evidence="1">The sequence shown here is derived from an EMBL/GenBank/DDBJ whole genome shotgun (WGS) entry which is preliminary data.</text>
</comment>
<name>A0A8T3AVG6_DENNO</name>
<evidence type="ECO:0000313" key="2">
    <source>
        <dbReference type="Proteomes" id="UP000829196"/>
    </source>
</evidence>
<evidence type="ECO:0000313" key="1">
    <source>
        <dbReference type="EMBL" id="KAI0500120.1"/>
    </source>
</evidence>
<dbReference type="OrthoDB" id="760605at2759"/>